<protein>
    <submittedName>
        <fullName evidence="1">Uncharacterized protein</fullName>
    </submittedName>
</protein>
<proteinExistence type="predicted"/>
<gene>
    <name evidence="1" type="ORF">SMN809_LOCUS43783</name>
</gene>
<evidence type="ECO:0000313" key="2">
    <source>
        <dbReference type="Proteomes" id="UP000676336"/>
    </source>
</evidence>
<name>A0A8S3AFQ7_9BILA</name>
<organism evidence="1 2">
    <name type="scientific">Rotaria magnacalcarata</name>
    <dbReference type="NCBI Taxonomy" id="392030"/>
    <lineage>
        <taxon>Eukaryota</taxon>
        <taxon>Metazoa</taxon>
        <taxon>Spiralia</taxon>
        <taxon>Gnathifera</taxon>
        <taxon>Rotifera</taxon>
        <taxon>Eurotatoria</taxon>
        <taxon>Bdelloidea</taxon>
        <taxon>Philodinida</taxon>
        <taxon>Philodinidae</taxon>
        <taxon>Rotaria</taxon>
    </lineage>
</organism>
<dbReference type="AlphaFoldDB" id="A0A8S3AFQ7"/>
<dbReference type="Proteomes" id="UP000676336">
    <property type="component" value="Unassembled WGS sequence"/>
</dbReference>
<comment type="caution">
    <text evidence="1">The sequence shown here is derived from an EMBL/GenBank/DDBJ whole genome shotgun (WGS) entry which is preliminary data.</text>
</comment>
<reference evidence="1" key="1">
    <citation type="submission" date="2021-02" db="EMBL/GenBank/DDBJ databases">
        <authorList>
            <person name="Nowell W R."/>
        </authorList>
    </citation>
    <scope>NUCLEOTIDE SEQUENCE</scope>
</reference>
<dbReference type="EMBL" id="CAJOBI010129896">
    <property type="protein sequence ID" value="CAF4719250.1"/>
    <property type="molecule type" value="Genomic_DNA"/>
</dbReference>
<feature type="non-terminal residue" evidence="1">
    <location>
        <position position="74"/>
    </location>
</feature>
<evidence type="ECO:0000313" key="1">
    <source>
        <dbReference type="EMBL" id="CAF4719250.1"/>
    </source>
</evidence>
<sequence length="74" mass="8577">MELLQNRIDYVSRLNDEHLQELSAIKQQNIRLMRSLNSMKSCHRRLGTNNTNNLLLTNLNSTILDETLNDHAAD</sequence>
<accession>A0A8S3AFQ7</accession>